<dbReference type="GO" id="GO:0031415">
    <property type="term" value="C:NatA complex"/>
    <property type="evidence" value="ECO:0000318"/>
    <property type="project" value="GO_Central"/>
</dbReference>
<evidence type="ECO:0000313" key="3">
    <source>
        <dbReference type="RefSeq" id="XP_016450840.1"/>
    </source>
</evidence>
<dbReference type="GO" id="GO:0008080">
    <property type="term" value="F:N-acetyltransferase activity"/>
    <property type="evidence" value="ECO:0000318"/>
    <property type="project" value="GO_Central"/>
</dbReference>
<sequence>MLDYTDTVTPDDVAGSSGRSFVNPAFRRYAVLVAEPSTYYSFDFGKHLVGAVDIIVQKDDVLQHLPEAEEYVYILGNAVLKNFRIYKVATTLLKACDELAKLWGFKYLVVKAHPDDFDLYLDAGYEVIPCDPLSRNGKKNEVLMVKHI</sequence>
<dbReference type="RefSeq" id="XP_016450840.1">
    <property type="nucleotide sequence ID" value="XM_016595354.2"/>
</dbReference>
<reference evidence="3" key="2">
    <citation type="submission" date="2025-08" db="UniProtKB">
        <authorList>
            <consortium name="RefSeq"/>
        </authorList>
    </citation>
    <scope>IDENTIFICATION</scope>
    <source>
        <tissue evidence="3">Leaf</tissue>
    </source>
</reference>
<dbReference type="AlphaFoldDB" id="A0A1S3YFG4"/>
<dbReference type="STRING" id="4097.A0A1S3YFG4"/>
<dbReference type="PROSITE" id="PS51186">
    <property type="entry name" value="GNAT"/>
    <property type="match status" value="1"/>
</dbReference>
<dbReference type="Proteomes" id="UP000790787">
    <property type="component" value="Chromosome 9"/>
</dbReference>
<dbReference type="PANTHER" id="PTHR42919:SF20">
    <property type="entry name" value="GCN5-RELATED N-ACETYLTRANSFERASE 10, CHLOROPLASTIC"/>
    <property type="match status" value="1"/>
</dbReference>
<reference evidence="2" key="1">
    <citation type="journal article" date="2014" name="Nat. Commun.">
        <title>The tobacco genome sequence and its comparison with those of tomato and potato.</title>
        <authorList>
            <person name="Sierro N."/>
            <person name="Battey J.N."/>
            <person name="Ouadi S."/>
            <person name="Bakaher N."/>
            <person name="Bovet L."/>
            <person name="Willig A."/>
            <person name="Goepfert S."/>
            <person name="Peitsch M.C."/>
            <person name="Ivanov N.V."/>
        </authorList>
    </citation>
    <scope>NUCLEOTIDE SEQUENCE [LARGE SCALE GENOMIC DNA]</scope>
</reference>
<protein>
    <submittedName>
        <fullName evidence="3">GCN5-related N-acetyltransferase 10, chloroplastic-like isoform X1</fullName>
    </submittedName>
    <submittedName>
        <fullName evidence="3">Uncharacterized protein isoform X1</fullName>
    </submittedName>
</protein>
<accession>A0A1S3YFG4</accession>
<name>A0A1S3YFG4_TOBAC</name>
<dbReference type="Gene3D" id="3.40.630.30">
    <property type="match status" value="1"/>
</dbReference>
<organism evidence="2 3">
    <name type="scientific">Nicotiana tabacum</name>
    <name type="common">Common tobacco</name>
    <dbReference type="NCBI Taxonomy" id="4097"/>
    <lineage>
        <taxon>Eukaryota</taxon>
        <taxon>Viridiplantae</taxon>
        <taxon>Streptophyta</taxon>
        <taxon>Embryophyta</taxon>
        <taxon>Tracheophyta</taxon>
        <taxon>Spermatophyta</taxon>
        <taxon>Magnoliopsida</taxon>
        <taxon>eudicotyledons</taxon>
        <taxon>Gunneridae</taxon>
        <taxon>Pentapetalae</taxon>
        <taxon>asterids</taxon>
        <taxon>lamiids</taxon>
        <taxon>Solanales</taxon>
        <taxon>Solanaceae</taxon>
        <taxon>Nicotianoideae</taxon>
        <taxon>Nicotianeae</taxon>
        <taxon>Nicotiana</taxon>
    </lineage>
</organism>
<dbReference type="OrthoDB" id="1912023at2759"/>
<dbReference type="KEGG" id="nta:107775604"/>
<dbReference type="Pfam" id="PF00583">
    <property type="entry name" value="Acetyltransf_1"/>
    <property type="match status" value="1"/>
</dbReference>
<dbReference type="GO" id="GO:0007064">
    <property type="term" value="P:mitotic sister chromatid cohesion"/>
    <property type="evidence" value="ECO:0000318"/>
    <property type="project" value="GO_Central"/>
</dbReference>
<evidence type="ECO:0000313" key="2">
    <source>
        <dbReference type="Proteomes" id="UP000790787"/>
    </source>
</evidence>
<evidence type="ECO:0000259" key="1">
    <source>
        <dbReference type="PROSITE" id="PS51186"/>
    </source>
</evidence>
<dbReference type="SUPFAM" id="SSF55729">
    <property type="entry name" value="Acyl-CoA N-acyltransferases (Nat)"/>
    <property type="match status" value="1"/>
</dbReference>
<gene>
    <name evidence="3" type="primary">LOC107775604</name>
</gene>
<dbReference type="InterPro" id="IPR000182">
    <property type="entry name" value="GNAT_dom"/>
</dbReference>
<proteinExistence type="predicted"/>
<dbReference type="RefSeq" id="XP_016450840.1">
    <property type="nucleotide sequence ID" value="XM_016595354.1"/>
</dbReference>
<keyword evidence="2" id="KW-1185">Reference proteome</keyword>
<dbReference type="GeneID" id="107775604"/>
<dbReference type="InterPro" id="IPR051556">
    <property type="entry name" value="N-term/lysine_N-AcTrnsfr"/>
</dbReference>
<feature type="domain" description="N-acetyltransferase" evidence="1">
    <location>
        <begin position="1"/>
        <end position="148"/>
    </location>
</feature>
<dbReference type="PaxDb" id="4097-A0A1S3YFG4"/>
<dbReference type="PANTHER" id="PTHR42919">
    <property type="entry name" value="N-ALPHA-ACETYLTRANSFERASE"/>
    <property type="match status" value="1"/>
</dbReference>
<dbReference type="InterPro" id="IPR016181">
    <property type="entry name" value="Acyl_CoA_acyltransferase"/>
</dbReference>